<dbReference type="Pfam" id="PF25273">
    <property type="entry name" value="DUF7869"/>
    <property type="match status" value="1"/>
</dbReference>
<feature type="region of interest" description="Disordered" evidence="1">
    <location>
        <begin position="608"/>
        <end position="654"/>
    </location>
</feature>
<sequence>MAAASGSAESLNVEASEDEISLPSDPESVQEHECLETIKEDKGAALRVQEIQMAFQGETKLRVSELKFELMKQFLDCEKHDSHRRFNIFGFAACRNALASVLTMSKNKHIAVTSAFTMWAWVHEFLAEPLAEANIPVLQLDIGVKAKALLAPSQMGSPELPSETRHLHPGTALSELLQVAKSFLPHLVAPSYRTWVRVFHKDFKEKLRFRGESQHAKCNACERFKAFKREAATTSDSEMVAAAYVQHLDAVMRDRRADALWRQAAVLSMTSGHSALDCSSQSSWLGITVDAMDISKFKVPLNVCKSKEFQAMHRPELKLTLAVVDGQVERFFLSDPTVGTTANKDLTIITHCIEAALQETLKRGVAFPRNCRVHADNASAETKNQTSFKYGAFLVFCAIFDDFVFTYFRAGHSHGLPDQRFSEVRHHLFASDVLQHPEDFLRIINQVLRAKVEIMCLEDPNVPLLESVFQEEAHPLDICLLVKAHMQDVEYQQALVFVPHAMMSQLVASGWPQANVPLNELGKDAVRELRKTRQKILQSPWGYERAAAYIETLIAEAGTVPPDKHDGPPLRALIHEAPAKKDGPAAMPERAQPADFLKWATQEPAKVKISGPKAAAKKSKAAPRALAPTLSQASEPEMVLPSDVSLHTGLEDCQ</sequence>
<reference evidence="3" key="1">
    <citation type="submission" date="2023-08" db="EMBL/GenBank/DDBJ databases">
        <authorList>
            <person name="Chen Y."/>
            <person name="Shah S."/>
            <person name="Dougan E. K."/>
            <person name="Thang M."/>
            <person name="Chan C."/>
        </authorList>
    </citation>
    <scope>NUCLEOTIDE SEQUENCE</scope>
</reference>
<keyword evidence="4" id="KW-1185">Reference proteome</keyword>
<dbReference type="Proteomes" id="UP001178507">
    <property type="component" value="Unassembled WGS sequence"/>
</dbReference>
<feature type="region of interest" description="Disordered" evidence="1">
    <location>
        <begin position="1"/>
        <end position="31"/>
    </location>
</feature>
<evidence type="ECO:0000313" key="4">
    <source>
        <dbReference type="Proteomes" id="UP001178507"/>
    </source>
</evidence>
<feature type="domain" description="DUF7869" evidence="2">
    <location>
        <begin position="343"/>
        <end position="453"/>
    </location>
</feature>
<gene>
    <name evidence="3" type="ORF">EVOR1521_LOCUS19327</name>
</gene>
<comment type="caution">
    <text evidence="3">The sequence shown here is derived from an EMBL/GenBank/DDBJ whole genome shotgun (WGS) entry which is preliminary data.</text>
</comment>
<dbReference type="InterPro" id="IPR057191">
    <property type="entry name" value="DUF7869"/>
</dbReference>
<evidence type="ECO:0000259" key="2">
    <source>
        <dbReference type="Pfam" id="PF25273"/>
    </source>
</evidence>
<proteinExistence type="predicted"/>
<evidence type="ECO:0000256" key="1">
    <source>
        <dbReference type="SAM" id="MobiDB-lite"/>
    </source>
</evidence>
<evidence type="ECO:0000313" key="3">
    <source>
        <dbReference type="EMBL" id="CAJ1394734.1"/>
    </source>
</evidence>
<name>A0AA36IXN9_9DINO</name>
<accession>A0AA36IXN9</accession>
<protein>
    <recommendedName>
        <fullName evidence="2">DUF7869 domain-containing protein</fullName>
    </recommendedName>
</protein>
<dbReference type="EMBL" id="CAUJNA010002935">
    <property type="protein sequence ID" value="CAJ1394734.1"/>
    <property type="molecule type" value="Genomic_DNA"/>
</dbReference>
<organism evidence="3 4">
    <name type="scientific">Effrenium voratum</name>
    <dbReference type="NCBI Taxonomy" id="2562239"/>
    <lineage>
        <taxon>Eukaryota</taxon>
        <taxon>Sar</taxon>
        <taxon>Alveolata</taxon>
        <taxon>Dinophyceae</taxon>
        <taxon>Suessiales</taxon>
        <taxon>Symbiodiniaceae</taxon>
        <taxon>Effrenium</taxon>
    </lineage>
</organism>
<dbReference type="AlphaFoldDB" id="A0AA36IXN9"/>